<sequence length="56" mass="6828">MAFTTTVKYKRNRETVIRDAHKAVRRDRTRKIYTEHYKLGLAEVREFQFENGRLRA</sequence>
<accession>A0A8E6PM30</accession>
<dbReference type="Proteomes" id="UP000682369">
    <property type="component" value="Segment"/>
</dbReference>
<reference evidence="1" key="1">
    <citation type="submission" date="2021-04" db="EMBL/GenBank/DDBJ databases">
        <authorList>
            <person name="Han K."/>
            <person name="Tian F."/>
            <person name="Li F."/>
            <person name="Tong Y."/>
        </authorList>
    </citation>
    <scope>NUCLEOTIDE SEQUENCE</scope>
</reference>
<dbReference type="EMBL" id="MW960043">
    <property type="protein sequence ID" value="QVR48680.1"/>
    <property type="molecule type" value="Genomic_DNA"/>
</dbReference>
<protein>
    <submittedName>
        <fullName evidence="1">Uncharacterized protein</fullName>
    </submittedName>
</protein>
<evidence type="ECO:0000313" key="1">
    <source>
        <dbReference type="EMBL" id="QVR48680.1"/>
    </source>
</evidence>
<evidence type="ECO:0000313" key="2">
    <source>
        <dbReference type="Proteomes" id="UP000682369"/>
    </source>
</evidence>
<keyword evidence="2" id="KW-1185">Reference proteome</keyword>
<proteinExistence type="predicted"/>
<name>A0A8E6PM30_9CAUD</name>
<organism evidence="1 2">
    <name type="scientific">Stenotrophomonas phage BUCT609</name>
    <dbReference type="NCBI Taxonomy" id="2834250"/>
    <lineage>
        <taxon>Viruses</taxon>
        <taxon>Duplodnaviria</taxon>
        <taxon>Heunggongvirae</taxon>
        <taxon>Uroviricota</taxon>
        <taxon>Caudoviricetes</taxon>
        <taxon>Autographivirales</taxon>
        <taxon>Autonotataviridae</taxon>
        <taxon>Gujervirinae</taxon>
        <taxon>Maltophvirus</taxon>
        <taxon>Maltophvirus BUCT609</taxon>
    </lineage>
</organism>